<feature type="region of interest" description="Disordered" evidence="1">
    <location>
        <begin position="423"/>
        <end position="450"/>
    </location>
</feature>
<dbReference type="EMBL" id="CAFBMB010000023">
    <property type="protein sequence ID" value="CAB4892332.1"/>
    <property type="molecule type" value="Genomic_DNA"/>
</dbReference>
<feature type="transmembrane region" description="Helical" evidence="2">
    <location>
        <begin position="21"/>
        <end position="43"/>
    </location>
</feature>
<name>A0A6J7F7I2_9ZZZZ</name>
<evidence type="ECO:0000256" key="1">
    <source>
        <dbReference type="SAM" id="MobiDB-lite"/>
    </source>
</evidence>
<gene>
    <name evidence="3" type="ORF">UFOPK3516_00474</name>
</gene>
<keyword evidence="2" id="KW-0472">Membrane</keyword>
<accession>A0A6J7F7I2</accession>
<dbReference type="Pfam" id="PF18986">
    <property type="entry name" value="DUF5719"/>
    <property type="match status" value="1"/>
</dbReference>
<sequence>MFWRVISMTKRSSFLRYGLRSAAGLVGAGIAAAVVGFLCIVPLPGFTATARSELITPTPADQRLICPGGLVDVMTMAGDATSFAAVGVPEYVTAAQDTEITQTALQAPDNAMGNDLAAPQQIFAPAPTADVTPRIAGSQSQQPATENVAGLAVTACVEAATDSWLVGGSTETGRTTLLFLSNPTLVAANVTIAVLSEKGPITGPGSSGILVEPSSQRIISLASLAPNASNPVVHVTSTGGQVVATLQQSVVRTLLPDGVELVAPGAAPNVRLVIPGVRLSGMSAQHANEGGMITSDLQPAIRVGVPGVKDAVVTVTAFGVSGDPVVVKSKVPAGRVVELPFGNLEDGIYSLVVSSTQPVVAAARAMNDASIDPFATSTAAPTPLGSATPKPTAKPTSQPTTSRTPGALSGFDGRTSALAAFDDIGGDAPAVNPGGGSPSDGGAGSPSGSDAVGVGGDFTWSVATMPVLGDTLITVTSAPHPTLTLFNAGEASITVGISQEGTSLSDVTVPANGMRTVPLVAGARYVMTSTAQLYASVSYAAQGLGANMPLSPASPLGSGVIIYPR</sequence>
<organism evidence="3">
    <name type="scientific">freshwater metagenome</name>
    <dbReference type="NCBI Taxonomy" id="449393"/>
    <lineage>
        <taxon>unclassified sequences</taxon>
        <taxon>metagenomes</taxon>
        <taxon>ecological metagenomes</taxon>
    </lineage>
</organism>
<feature type="compositionally biased region" description="Gly residues" evidence="1">
    <location>
        <begin position="433"/>
        <end position="445"/>
    </location>
</feature>
<evidence type="ECO:0000256" key="2">
    <source>
        <dbReference type="SAM" id="Phobius"/>
    </source>
</evidence>
<keyword evidence="2" id="KW-1133">Transmembrane helix</keyword>
<proteinExistence type="predicted"/>
<keyword evidence="2" id="KW-0812">Transmembrane</keyword>
<protein>
    <submittedName>
        <fullName evidence="3">Unannotated protein</fullName>
    </submittedName>
</protein>
<feature type="compositionally biased region" description="Polar residues" evidence="1">
    <location>
        <begin position="394"/>
        <end position="404"/>
    </location>
</feature>
<dbReference type="AlphaFoldDB" id="A0A6J7F7I2"/>
<feature type="region of interest" description="Disordered" evidence="1">
    <location>
        <begin position="374"/>
        <end position="409"/>
    </location>
</feature>
<dbReference type="InterPro" id="IPR043777">
    <property type="entry name" value="DUF5719"/>
</dbReference>
<reference evidence="3" key="1">
    <citation type="submission" date="2020-05" db="EMBL/GenBank/DDBJ databases">
        <authorList>
            <person name="Chiriac C."/>
            <person name="Salcher M."/>
            <person name="Ghai R."/>
            <person name="Kavagutti S V."/>
        </authorList>
    </citation>
    <scope>NUCLEOTIDE SEQUENCE</scope>
</reference>
<evidence type="ECO:0000313" key="3">
    <source>
        <dbReference type="EMBL" id="CAB4892332.1"/>
    </source>
</evidence>